<keyword evidence="1" id="KW-0238">DNA-binding</keyword>
<dbReference type="GO" id="GO:0000976">
    <property type="term" value="F:transcription cis-regulatory region binding"/>
    <property type="evidence" value="ECO:0007669"/>
    <property type="project" value="TreeGrafter"/>
</dbReference>
<dbReference type="AlphaFoldDB" id="A0A150QSN5"/>
<organism evidence="3 4">
    <name type="scientific">Sorangium cellulosum</name>
    <name type="common">Polyangium cellulosum</name>
    <dbReference type="NCBI Taxonomy" id="56"/>
    <lineage>
        <taxon>Bacteria</taxon>
        <taxon>Pseudomonadati</taxon>
        <taxon>Myxococcota</taxon>
        <taxon>Polyangia</taxon>
        <taxon>Polyangiales</taxon>
        <taxon>Polyangiaceae</taxon>
        <taxon>Sorangium</taxon>
    </lineage>
</organism>
<protein>
    <recommendedName>
        <fullName evidence="2">HTH araC/xylS-type domain-containing protein</fullName>
    </recommendedName>
</protein>
<comment type="caution">
    <text evidence="3">The sequence shown here is derived from an EMBL/GenBank/DDBJ whole genome shotgun (WGS) entry which is preliminary data.</text>
</comment>
<dbReference type="GO" id="GO:0003700">
    <property type="term" value="F:DNA-binding transcription factor activity"/>
    <property type="evidence" value="ECO:0007669"/>
    <property type="project" value="InterPro"/>
</dbReference>
<feature type="domain" description="HTH araC/xylS-type" evidence="2">
    <location>
        <begin position="243"/>
        <end position="328"/>
    </location>
</feature>
<dbReference type="PANTHER" id="PTHR47894">
    <property type="entry name" value="HTH-TYPE TRANSCRIPTIONAL REGULATOR GADX"/>
    <property type="match status" value="1"/>
</dbReference>
<sequence length="336" mass="35511">MRPMPPRGSSRAGISGAMALRLARLFADRGEDPAPLLAALGATEGELRRPTCRVPYAALDSAVEAAASRVGAAGLGAAMARVRDEETYGVAALLLLAGPSFREGLTRAVAYQRVWGDGERFTLAPRRGGLAVRFEHPGRSALARAVLAECALVEIVDAVRLLTGKPADGHAVQLRHDRLGPDDALCAALGVAPAYGRAENELALPAAVAERPVAAPPDFLGRALERIALTAVAALPSSASLSERIRSMLRAELDVAAPRLESVARRLHMSARTLQRRLREEATSFQELVDRERRARASDLMDSGASAKEAALLVGFAEPGSLSRARKRWSAGARGG</sequence>
<evidence type="ECO:0000313" key="3">
    <source>
        <dbReference type="EMBL" id="KYF71003.1"/>
    </source>
</evidence>
<dbReference type="GO" id="GO:0005829">
    <property type="term" value="C:cytosol"/>
    <property type="evidence" value="ECO:0007669"/>
    <property type="project" value="TreeGrafter"/>
</dbReference>
<evidence type="ECO:0000256" key="1">
    <source>
        <dbReference type="ARBA" id="ARBA00023125"/>
    </source>
</evidence>
<dbReference type="SMART" id="SM00342">
    <property type="entry name" value="HTH_ARAC"/>
    <property type="match status" value="1"/>
</dbReference>
<dbReference type="Gene3D" id="1.10.10.60">
    <property type="entry name" value="Homeodomain-like"/>
    <property type="match status" value="1"/>
</dbReference>
<gene>
    <name evidence="3" type="ORF">BE15_26960</name>
</gene>
<dbReference type="EMBL" id="JEMA01000364">
    <property type="protein sequence ID" value="KYF71003.1"/>
    <property type="molecule type" value="Genomic_DNA"/>
</dbReference>
<dbReference type="InterPro" id="IPR032687">
    <property type="entry name" value="AraC-type_N"/>
</dbReference>
<evidence type="ECO:0000259" key="2">
    <source>
        <dbReference type="PROSITE" id="PS01124"/>
    </source>
</evidence>
<dbReference type="Pfam" id="PF12625">
    <property type="entry name" value="Arabinose_bd"/>
    <property type="match status" value="1"/>
</dbReference>
<name>A0A150QSN5_SORCE</name>
<dbReference type="PROSITE" id="PS01124">
    <property type="entry name" value="HTH_ARAC_FAMILY_2"/>
    <property type="match status" value="1"/>
</dbReference>
<dbReference type="PANTHER" id="PTHR47894:SF1">
    <property type="entry name" value="HTH-TYPE TRANSCRIPTIONAL REGULATOR VQSM"/>
    <property type="match status" value="1"/>
</dbReference>
<dbReference type="InterPro" id="IPR018060">
    <property type="entry name" value="HTH_AraC"/>
</dbReference>
<accession>A0A150QSN5</accession>
<dbReference type="Proteomes" id="UP000075260">
    <property type="component" value="Unassembled WGS sequence"/>
</dbReference>
<dbReference type="Pfam" id="PF12833">
    <property type="entry name" value="HTH_18"/>
    <property type="match status" value="1"/>
</dbReference>
<dbReference type="OrthoDB" id="9816010at2"/>
<reference evidence="3 4" key="1">
    <citation type="submission" date="2014-02" db="EMBL/GenBank/DDBJ databases">
        <title>The small core and large imbalanced accessory genome model reveals a collaborative survival strategy of Sorangium cellulosum strains in nature.</title>
        <authorList>
            <person name="Han K."/>
            <person name="Peng R."/>
            <person name="Blom J."/>
            <person name="Li Y.-Z."/>
        </authorList>
    </citation>
    <scope>NUCLEOTIDE SEQUENCE [LARGE SCALE GENOMIC DNA]</scope>
    <source>
        <strain evidence="3 4">So0008-312</strain>
    </source>
</reference>
<proteinExistence type="predicted"/>
<evidence type="ECO:0000313" key="4">
    <source>
        <dbReference type="Proteomes" id="UP000075260"/>
    </source>
</evidence>